<name>A0ABQ6CPZ5_9HYPH</name>
<protein>
    <submittedName>
        <fullName evidence="1">Sugar kinase</fullName>
    </submittedName>
</protein>
<accession>A0ABQ6CPZ5</accession>
<dbReference type="PANTHER" id="PTHR18964">
    <property type="entry name" value="ROK (REPRESSOR, ORF, KINASE) FAMILY"/>
    <property type="match status" value="1"/>
</dbReference>
<dbReference type="Proteomes" id="UP001156882">
    <property type="component" value="Unassembled WGS sequence"/>
</dbReference>
<organism evidence="1 2">
    <name type="scientific">Labrys miyagiensis</name>
    <dbReference type="NCBI Taxonomy" id="346912"/>
    <lineage>
        <taxon>Bacteria</taxon>
        <taxon>Pseudomonadati</taxon>
        <taxon>Pseudomonadota</taxon>
        <taxon>Alphaproteobacteria</taxon>
        <taxon>Hyphomicrobiales</taxon>
        <taxon>Xanthobacteraceae</taxon>
        <taxon>Labrys</taxon>
    </lineage>
</organism>
<evidence type="ECO:0000313" key="2">
    <source>
        <dbReference type="Proteomes" id="UP001156882"/>
    </source>
</evidence>
<dbReference type="EMBL" id="BSPC01000054">
    <property type="protein sequence ID" value="GLS21900.1"/>
    <property type="molecule type" value="Genomic_DNA"/>
</dbReference>
<dbReference type="CDD" id="cd00090">
    <property type="entry name" value="HTH_ARSR"/>
    <property type="match status" value="1"/>
</dbReference>
<dbReference type="GO" id="GO:0016301">
    <property type="term" value="F:kinase activity"/>
    <property type="evidence" value="ECO:0007669"/>
    <property type="project" value="UniProtKB-KW"/>
</dbReference>
<dbReference type="SUPFAM" id="SSF46785">
    <property type="entry name" value="Winged helix' DNA-binding domain"/>
    <property type="match status" value="1"/>
</dbReference>
<keyword evidence="2" id="KW-1185">Reference proteome</keyword>
<dbReference type="Gene3D" id="3.30.420.40">
    <property type="match status" value="2"/>
</dbReference>
<proteinExistence type="predicted"/>
<dbReference type="Pfam" id="PF13412">
    <property type="entry name" value="HTH_24"/>
    <property type="match status" value="1"/>
</dbReference>
<dbReference type="Gene3D" id="1.10.10.10">
    <property type="entry name" value="Winged helix-like DNA-binding domain superfamily/Winged helix DNA-binding domain"/>
    <property type="match status" value="1"/>
</dbReference>
<evidence type="ECO:0000313" key="1">
    <source>
        <dbReference type="EMBL" id="GLS21900.1"/>
    </source>
</evidence>
<keyword evidence="1" id="KW-0418">Kinase</keyword>
<gene>
    <name evidence="1" type="primary">xylR_2</name>
    <name evidence="1" type="ORF">GCM10007874_49170</name>
</gene>
<dbReference type="InterPro" id="IPR036388">
    <property type="entry name" value="WH-like_DNA-bd_sf"/>
</dbReference>
<dbReference type="InterPro" id="IPR011991">
    <property type="entry name" value="ArsR-like_HTH"/>
</dbReference>
<comment type="caution">
    <text evidence="1">The sequence shown here is derived from an EMBL/GenBank/DDBJ whole genome shotgun (WGS) entry which is preliminary data.</text>
</comment>
<keyword evidence="1" id="KW-0808">Transferase</keyword>
<dbReference type="InterPro" id="IPR036390">
    <property type="entry name" value="WH_DNA-bd_sf"/>
</dbReference>
<sequence length="365" mass="37125">MAAPGAGTGRTPLLVAEHNLRVTLEAIRRAGPLTRLELARRSGLSAPGLTNILRRLSENGLVTASRRRGEGSGQPSVEFAINPNGAFAIGIRLAGAVSEAVLIDLGGQVRDRVIFDPGADLAAAIGEILARLRSGPAQPQNIVGIGIGASTPGALDPGSLSAGLSPLRVMVERDCVVGALAERMFGAGPVDGGLVLIVIDAAVRAGLLLQGVPFGGVHGRAGDIGAMRTGPDQVPLDSVVGLGALHAKLTPAEKKMLQDGEDLPMTPAVCAWIETAAGHLLDAIIAMAGFVAPGAILIGGDLPRNAIDALIARMAMERGDRTIRPVSTPWISPIRPASFAGGGIAVGAALLPLFDQLLPSPMAAV</sequence>
<dbReference type="PANTHER" id="PTHR18964:SF173">
    <property type="entry name" value="GLUCOKINASE"/>
    <property type="match status" value="1"/>
</dbReference>
<dbReference type="InterPro" id="IPR000600">
    <property type="entry name" value="ROK"/>
</dbReference>
<dbReference type="InterPro" id="IPR043129">
    <property type="entry name" value="ATPase_NBD"/>
</dbReference>
<dbReference type="SUPFAM" id="SSF53067">
    <property type="entry name" value="Actin-like ATPase domain"/>
    <property type="match status" value="1"/>
</dbReference>
<reference evidence="2" key="1">
    <citation type="journal article" date="2019" name="Int. J. Syst. Evol. Microbiol.">
        <title>The Global Catalogue of Microorganisms (GCM) 10K type strain sequencing project: providing services to taxonomists for standard genome sequencing and annotation.</title>
        <authorList>
            <consortium name="The Broad Institute Genomics Platform"/>
            <consortium name="The Broad Institute Genome Sequencing Center for Infectious Disease"/>
            <person name="Wu L."/>
            <person name="Ma J."/>
        </authorList>
    </citation>
    <scope>NUCLEOTIDE SEQUENCE [LARGE SCALE GENOMIC DNA]</scope>
    <source>
        <strain evidence="2">NBRC 101365</strain>
    </source>
</reference>